<organism evidence="1 2">
    <name type="scientific">Candidatus Sedimenticola endophacoides</name>
    <dbReference type="NCBI Taxonomy" id="2548426"/>
    <lineage>
        <taxon>Bacteria</taxon>
        <taxon>Pseudomonadati</taxon>
        <taxon>Pseudomonadota</taxon>
        <taxon>Gammaproteobacteria</taxon>
        <taxon>Chromatiales</taxon>
        <taxon>Sedimenticolaceae</taxon>
        <taxon>Sedimenticola</taxon>
    </lineage>
</organism>
<name>A0A657PPL0_9GAMM</name>
<feature type="non-terminal residue" evidence="1">
    <location>
        <position position="1"/>
    </location>
</feature>
<evidence type="ECO:0000313" key="1">
    <source>
        <dbReference type="EMBL" id="OQX35947.1"/>
    </source>
</evidence>
<proteinExistence type="predicted"/>
<dbReference type="Proteomes" id="UP000243361">
    <property type="component" value="Unassembled WGS sequence"/>
</dbReference>
<protein>
    <submittedName>
        <fullName evidence="1">Uncharacterized protein</fullName>
    </submittedName>
</protein>
<gene>
    <name evidence="1" type="ORF">B0D84_01920</name>
</gene>
<evidence type="ECO:0000313" key="2">
    <source>
        <dbReference type="Proteomes" id="UP000243361"/>
    </source>
</evidence>
<comment type="caution">
    <text evidence="1">The sequence shown here is derived from an EMBL/GenBank/DDBJ whole genome shotgun (WGS) entry which is preliminary data.</text>
</comment>
<keyword evidence="2" id="KW-1185">Reference proteome</keyword>
<dbReference type="EMBL" id="MUIE01000143">
    <property type="protein sequence ID" value="OQX35947.1"/>
    <property type="molecule type" value="Genomic_DNA"/>
</dbReference>
<accession>A0A657PPL0</accession>
<dbReference type="AlphaFoldDB" id="A0A657PPL0"/>
<sequence>PKIFHEVATLLINKVYPTAEEITRLGMMSIDRKPFEQVLYASFFSGLSVKDGLNRIRIGGSS</sequence>
<reference evidence="1" key="1">
    <citation type="submission" date="2017-02" db="EMBL/GenBank/DDBJ databases">
        <title>Novel co-symbiosis in the unique lucinid bivalve Phacoides pectinatus.</title>
        <authorList>
            <person name="Lim S.J."/>
            <person name="Davis B.G."/>
            <person name="Gill D.E."/>
            <person name="Engel A.S."/>
            <person name="Anderson L.C."/>
            <person name="Campbell B.J."/>
        </authorList>
    </citation>
    <scope>NUCLEOTIDE SEQUENCE [LARGE SCALE GENOMIC DNA]</scope>
    <source>
        <strain evidence="1">LUC13016_P6</strain>
    </source>
</reference>